<dbReference type="EMBL" id="SEZN01000002">
    <property type="protein sequence ID" value="RYU66864.1"/>
    <property type="molecule type" value="Genomic_DNA"/>
</dbReference>
<comment type="caution">
    <text evidence="2">The sequence shown here is derived from an EMBL/GenBank/DDBJ whole genome shotgun (WGS) entry which is preliminary data.</text>
</comment>
<dbReference type="AlphaFoldDB" id="A0A4Q5KY19"/>
<evidence type="ECO:0000256" key="1">
    <source>
        <dbReference type="SAM" id="SignalP"/>
    </source>
</evidence>
<evidence type="ECO:0000313" key="3">
    <source>
        <dbReference type="EMBL" id="RYU66864.1"/>
    </source>
</evidence>
<gene>
    <name evidence="3" type="ORF">ERW53_01725</name>
    <name evidence="2" type="ORF">ERW57_00445</name>
</gene>
<accession>A0A4Q5KY19</accession>
<dbReference type="Proteomes" id="UP000294063">
    <property type="component" value="Unassembled WGS sequence"/>
</dbReference>
<evidence type="ECO:0008006" key="6">
    <source>
        <dbReference type="Google" id="ProtNLM"/>
    </source>
</evidence>
<keyword evidence="5" id="KW-1185">Reference proteome</keyword>
<keyword evidence="1" id="KW-0732">Signal</keyword>
<dbReference type="EMBL" id="SEZK01000001">
    <property type="protein sequence ID" value="RYU54752.1"/>
    <property type="molecule type" value="Genomic_DNA"/>
</dbReference>
<evidence type="ECO:0000313" key="2">
    <source>
        <dbReference type="EMBL" id="RYU54752.1"/>
    </source>
</evidence>
<proteinExistence type="predicted"/>
<feature type="signal peptide" evidence="1">
    <location>
        <begin position="1"/>
        <end position="19"/>
    </location>
</feature>
<evidence type="ECO:0000313" key="4">
    <source>
        <dbReference type="Proteomes" id="UP000294063"/>
    </source>
</evidence>
<dbReference type="RefSeq" id="WP_130046664.1">
    <property type="nucleotide sequence ID" value="NZ_SEZK01000001.1"/>
</dbReference>
<protein>
    <recommendedName>
        <fullName evidence="6">Type 1 fimbrial protein</fullName>
    </recommendedName>
</protein>
<dbReference type="Proteomes" id="UP000294166">
    <property type="component" value="Unassembled WGS sequence"/>
</dbReference>
<name>A0A4Q5KY19_9GAMM</name>
<evidence type="ECO:0000313" key="5">
    <source>
        <dbReference type="Proteomes" id="UP000294166"/>
    </source>
</evidence>
<feature type="chain" id="PRO_5020791124" description="Type 1 fimbrial protein" evidence="1">
    <location>
        <begin position="20"/>
        <end position="75"/>
    </location>
</feature>
<sequence>MKNLALLIVLFTMSHLASAASATIIWTGKVPTMGCSDKQISNQTTLITIKTQCHSDVVIIKDNIKKNKAQVTFNL</sequence>
<organism evidence="2 4">
    <name type="scientific">Aliivibrio finisterrensis</name>
    <dbReference type="NCBI Taxonomy" id="511998"/>
    <lineage>
        <taxon>Bacteria</taxon>
        <taxon>Pseudomonadati</taxon>
        <taxon>Pseudomonadota</taxon>
        <taxon>Gammaproteobacteria</taxon>
        <taxon>Vibrionales</taxon>
        <taxon>Vibrionaceae</taxon>
        <taxon>Aliivibrio</taxon>
    </lineage>
</organism>
<reference evidence="4 5" key="1">
    <citation type="submission" date="2019-02" db="EMBL/GenBank/DDBJ databases">
        <title>Genome sequences of Aliivibrio finisterrensis strains from farmed Atlantic salmon.</title>
        <authorList>
            <person name="Bowman J.P."/>
        </authorList>
    </citation>
    <scope>NUCLEOTIDE SEQUENCE [LARGE SCALE GENOMIC DNA]</scope>
    <source>
        <strain evidence="3 5">A21</strain>
        <strain evidence="2 4">A46</strain>
    </source>
</reference>